<reference evidence="1" key="2">
    <citation type="journal article" date="2015" name="Fish Shellfish Immunol.">
        <title>Early steps in the European eel (Anguilla anguilla)-Vibrio vulnificus interaction in the gills: Role of the RtxA13 toxin.</title>
        <authorList>
            <person name="Callol A."/>
            <person name="Pajuelo D."/>
            <person name="Ebbesson L."/>
            <person name="Teles M."/>
            <person name="MacKenzie S."/>
            <person name="Amaro C."/>
        </authorList>
    </citation>
    <scope>NUCLEOTIDE SEQUENCE</scope>
</reference>
<accession>A0A0E9WVJ2</accession>
<reference evidence="1" key="1">
    <citation type="submission" date="2014-11" db="EMBL/GenBank/DDBJ databases">
        <authorList>
            <person name="Amaro Gonzalez C."/>
        </authorList>
    </citation>
    <scope>NUCLEOTIDE SEQUENCE</scope>
</reference>
<proteinExistence type="predicted"/>
<evidence type="ECO:0000313" key="1">
    <source>
        <dbReference type="EMBL" id="JAH93518.1"/>
    </source>
</evidence>
<protein>
    <submittedName>
        <fullName evidence="1">Uncharacterized protein</fullName>
    </submittedName>
</protein>
<sequence length="71" mass="7970">MSTHSDVHIIICQRQVAAYQGKQFCSVKRELLFSSYIFHILDVLFTSKVLPSAMLLAHTMLKGTLGLCSLE</sequence>
<dbReference type="AlphaFoldDB" id="A0A0E9WVJ2"/>
<organism evidence="1">
    <name type="scientific">Anguilla anguilla</name>
    <name type="common">European freshwater eel</name>
    <name type="synonym">Muraena anguilla</name>
    <dbReference type="NCBI Taxonomy" id="7936"/>
    <lineage>
        <taxon>Eukaryota</taxon>
        <taxon>Metazoa</taxon>
        <taxon>Chordata</taxon>
        <taxon>Craniata</taxon>
        <taxon>Vertebrata</taxon>
        <taxon>Euteleostomi</taxon>
        <taxon>Actinopterygii</taxon>
        <taxon>Neopterygii</taxon>
        <taxon>Teleostei</taxon>
        <taxon>Anguilliformes</taxon>
        <taxon>Anguillidae</taxon>
        <taxon>Anguilla</taxon>
    </lineage>
</organism>
<name>A0A0E9WVJ2_ANGAN</name>
<dbReference type="EMBL" id="GBXM01015059">
    <property type="protein sequence ID" value="JAH93518.1"/>
    <property type="molecule type" value="Transcribed_RNA"/>
</dbReference>